<reference evidence="2 3" key="1">
    <citation type="journal article" date="2013" name="Genome Biol.">
        <title>Draft genome of the mountain pine beetle, Dendroctonus ponderosae Hopkins, a major forest pest.</title>
        <authorList>
            <person name="Keeling C.I."/>
            <person name="Yuen M.M."/>
            <person name="Liao N.Y."/>
            <person name="Docking T.R."/>
            <person name="Chan S.K."/>
            <person name="Taylor G.A."/>
            <person name="Palmquist D.L."/>
            <person name="Jackman S.D."/>
            <person name="Nguyen A."/>
            <person name="Li M."/>
            <person name="Henderson H."/>
            <person name="Janes J.K."/>
            <person name="Zhao Y."/>
            <person name="Pandoh P."/>
            <person name="Moore R."/>
            <person name="Sperling F.A."/>
            <person name="Huber D.P."/>
            <person name="Birol I."/>
            <person name="Jones S.J."/>
            <person name="Bohlmann J."/>
        </authorList>
    </citation>
    <scope>NUCLEOTIDE SEQUENCE</scope>
</reference>
<dbReference type="Proteomes" id="UP000030742">
    <property type="component" value="Unassembled WGS sequence"/>
</dbReference>
<accession>U4UB05</accession>
<sequence length="144" mass="17139">MRRTLKRIRRRSEALQAKNQQLKKRRSLPMTRPAKAVTANQKRNIRPRKQPNQLKPVSCPLRRRRAPSPIQMRTGARRREVPNRAPKEEEEDTPRLSNCLQNWLLLWELTRWLDMKSSKRFGLLSKKRTCTTLKTNSLRFATMP</sequence>
<proteinExistence type="predicted"/>
<organism evidence="2 3">
    <name type="scientific">Dendroctonus ponderosae</name>
    <name type="common">Mountain pine beetle</name>
    <dbReference type="NCBI Taxonomy" id="77166"/>
    <lineage>
        <taxon>Eukaryota</taxon>
        <taxon>Metazoa</taxon>
        <taxon>Ecdysozoa</taxon>
        <taxon>Arthropoda</taxon>
        <taxon>Hexapoda</taxon>
        <taxon>Insecta</taxon>
        <taxon>Pterygota</taxon>
        <taxon>Neoptera</taxon>
        <taxon>Endopterygota</taxon>
        <taxon>Coleoptera</taxon>
        <taxon>Polyphaga</taxon>
        <taxon>Cucujiformia</taxon>
        <taxon>Curculionidae</taxon>
        <taxon>Scolytinae</taxon>
        <taxon>Dendroctonus</taxon>
    </lineage>
</organism>
<evidence type="ECO:0000313" key="3">
    <source>
        <dbReference type="Proteomes" id="UP000030742"/>
    </source>
</evidence>
<feature type="region of interest" description="Disordered" evidence="1">
    <location>
        <begin position="1"/>
        <end position="94"/>
    </location>
</feature>
<dbReference type="AlphaFoldDB" id="U4UB05"/>
<gene>
    <name evidence="2" type="ORF">D910_05175</name>
</gene>
<evidence type="ECO:0000256" key="1">
    <source>
        <dbReference type="SAM" id="MobiDB-lite"/>
    </source>
</evidence>
<feature type="compositionally biased region" description="Basic and acidic residues" evidence="1">
    <location>
        <begin position="77"/>
        <end position="87"/>
    </location>
</feature>
<evidence type="ECO:0000313" key="2">
    <source>
        <dbReference type="EMBL" id="ERL87786.1"/>
    </source>
</evidence>
<protein>
    <submittedName>
        <fullName evidence="2">Uncharacterized protein</fullName>
    </submittedName>
</protein>
<feature type="compositionally biased region" description="Basic residues" evidence="1">
    <location>
        <begin position="1"/>
        <end position="10"/>
    </location>
</feature>
<name>U4UB05_DENPD</name>
<dbReference type="EMBL" id="KB631995">
    <property type="protein sequence ID" value="ERL87786.1"/>
    <property type="molecule type" value="Genomic_DNA"/>
</dbReference>